<name>A0AAV7KI02_9METZ</name>
<gene>
    <name evidence="27" type="ORF">LOD99_13725</name>
</gene>
<dbReference type="Pfam" id="PF06777">
    <property type="entry name" value="HBB"/>
    <property type="match status" value="1"/>
</dbReference>
<dbReference type="InterPro" id="IPR027417">
    <property type="entry name" value="P-loop_NTPase"/>
</dbReference>
<dbReference type="InterPro" id="IPR006554">
    <property type="entry name" value="Helicase-like_DEXD_c2"/>
</dbReference>
<evidence type="ECO:0000256" key="19">
    <source>
        <dbReference type="ARBA" id="ARBA00048954"/>
    </source>
</evidence>
<keyword evidence="13" id="KW-0411">Iron-sulfur</keyword>
<dbReference type="FunFam" id="3.40.50.300:FF:000135">
    <property type="entry name" value="DNA repair helicase RAD3, putative"/>
    <property type="match status" value="1"/>
</dbReference>
<dbReference type="CDD" id="cd18788">
    <property type="entry name" value="SF2_C_XPD"/>
    <property type="match status" value="1"/>
</dbReference>
<dbReference type="PANTHER" id="PTHR11472:SF1">
    <property type="entry name" value="GENERAL TRANSCRIPTION AND DNA REPAIR FACTOR IIH HELICASE SUBUNIT XPD"/>
    <property type="match status" value="1"/>
</dbReference>
<sequence length="782" mass="89429">MILDIDGLEVLFPFECIFPEQYEYMLELKRVLDARGHGVLEMPCGTGKTISLLSVILSYSLKHPHLVSRLVYCSRTVPEIEKVLEELKVLFAAYHQERKKPLDILAIGLSARRNLCIHPEVSQETDGRVIDGKCQRLTSSFVREQRQINPILPQCDFFERFESYGRDALLPDGVYTIESLRNYGKEQGICPYFMARHAIQNAKIIVYSYSYVLDPKIADIVSKEIPRNTVVVFDEAHNIDNVCIQSMSVKLTRTTLGGALRNLDTLSEEVERIKEQDANKLKHEYQRLIEGLKEARLARDTDLYLGNPTLPDAVLEEAVPGNIRKAEHFLNFMKRFVEYLKSRLRSSRVISETPPLFLTHISRTVCIERKPLRFCYERLRSLLSTTETFNITDFSHLILVANFGTLVATYDKGFMVLIEPYTDLNPTTLNPVMHLSCLDASVASKPVFERFQSVILTSGTLSPLDMYPKLLAFQPVLTVSLSMSLARPCACPLVISRGNDQMAITTKFGDREDANVVRNYGNLLSELSYIVPDGLVCFFTSYTYMESVVAAWCEQGILSKVQKNKLIFIETQDSCETRLALTNYWRACETGRGAVLLSVARGKVSEGVDFTGHYGRCVVMLGLPYVYTQSRLLKLRLDYLNENLQIRENDFLTFDAMRHAAQCMGRAIRGKNDYGLMIFADRRFGRVDKRKKLPKWLQDTMPDSNCNLSTEEAIQIAKHFFRQMGQPFRREDQLGVSLLTLEQVREREARRRAEEPDYGMDQELDYEFGENAELPEDTMDTV</sequence>
<evidence type="ECO:0000256" key="5">
    <source>
        <dbReference type="ARBA" id="ARBA00022485"/>
    </source>
</evidence>
<dbReference type="InterPro" id="IPR013020">
    <property type="entry name" value="Rad3/Chl1-like"/>
</dbReference>
<evidence type="ECO:0000256" key="24">
    <source>
        <dbReference type="ARBA" id="ARBA00082576"/>
    </source>
</evidence>
<protein>
    <recommendedName>
        <fullName evidence="4">General transcription and DNA repair factor IIH helicase subunit XPD</fullName>
        <ecNumber evidence="18">5.6.2.3</ecNumber>
    </recommendedName>
    <alternativeName>
        <fullName evidence="21">CXPD</fullName>
    </alternativeName>
    <alternativeName>
        <fullName evidence="22">DNA 5'-3' helicase XPD</fullName>
    </alternativeName>
    <alternativeName>
        <fullName evidence="20">DNA excision repair protein ERCC-2</fullName>
    </alternativeName>
    <alternativeName>
        <fullName evidence="23">DNA repair protein complementing XP-D cells</fullName>
    </alternativeName>
    <alternativeName>
        <fullName evidence="24">Xeroderma pigmentosum group D-complementing protein</fullName>
    </alternativeName>
</protein>
<evidence type="ECO:0000256" key="3">
    <source>
        <dbReference type="ARBA" id="ARBA00009146"/>
    </source>
</evidence>
<keyword evidence="6" id="KW-0479">Metal-binding</keyword>
<keyword evidence="9" id="KW-0378">Hydrolase</keyword>
<keyword evidence="16" id="KW-0413">Isomerase</keyword>
<evidence type="ECO:0000256" key="14">
    <source>
        <dbReference type="ARBA" id="ARBA00023125"/>
    </source>
</evidence>
<comment type="caution">
    <text evidence="27">The sequence shown here is derived from an EMBL/GenBank/DDBJ whole genome shotgun (WGS) entry which is preliminary data.</text>
</comment>
<dbReference type="GO" id="GO:0003684">
    <property type="term" value="F:damaged DNA binding"/>
    <property type="evidence" value="ECO:0007669"/>
    <property type="project" value="TreeGrafter"/>
</dbReference>
<keyword evidence="7" id="KW-0547">Nucleotide-binding</keyword>
<dbReference type="GO" id="GO:0006366">
    <property type="term" value="P:transcription by RNA polymerase II"/>
    <property type="evidence" value="ECO:0007669"/>
    <property type="project" value="TreeGrafter"/>
</dbReference>
<accession>A0AAV7KI02</accession>
<dbReference type="EC" id="5.6.2.3" evidence="18"/>
<evidence type="ECO:0000313" key="28">
    <source>
        <dbReference type="Proteomes" id="UP001165289"/>
    </source>
</evidence>
<organism evidence="27 28">
    <name type="scientific">Oopsacas minuta</name>
    <dbReference type="NCBI Taxonomy" id="111878"/>
    <lineage>
        <taxon>Eukaryota</taxon>
        <taxon>Metazoa</taxon>
        <taxon>Porifera</taxon>
        <taxon>Hexactinellida</taxon>
        <taxon>Hexasterophora</taxon>
        <taxon>Lyssacinosida</taxon>
        <taxon>Leucopsacidae</taxon>
        <taxon>Oopsacas</taxon>
    </lineage>
</organism>
<keyword evidence="25" id="KW-0175">Coiled coil</keyword>
<dbReference type="InterPro" id="IPR001945">
    <property type="entry name" value="RAD3/XPD"/>
</dbReference>
<comment type="cofactor">
    <cofactor evidence="1">
        <name>[4Fe-4S] cluster</name>
        <dbReference type="ChEBI" id="CHEBI:49883"/>
    </cofactor>
</comment>
<evidence type="ECO:0000256" key="20">
    <source>
        <dbReference type="ARBA" id="ARBA00078828"/>
    </source>
</evidence>
<evidence type="ECO:0000256" key="4">
    <source>
        <dbReference type="ARBA" id="ARBA00014344"/>
    </source>
</evidence>
<feature type="coiled-coil region" evidence="25">
    <location>
        <begin position="256"/>
        <end position="298"/>
    </location>
</feature>
<evidence type="ECO:0000256" key="1">
    <source>
        <dbReference type="ARBA" id="ARBA00001966"/>
    </source>
</evidence>
<dbReference type="PANTHER" id="PTHR11472">
    <property type="entry name" value="DNA REPAIR DEAD HELICASE RAD3/XP-D SUBFAMILY MEMBER"/>
    <property type="match status" value="1"/>
</dbReference>
<dbReference type="Pfam" id="PF06733">
    <property type="entry name" value="DEAD_2"/>
    <property type="match status" value="1"/>
</dbReference>
<dbReference type="Gene3D" id="3.40.50.300">
    <property type="entry name" value="P-loop containing nucleotide triphosphate hydrolases"/>
    <property type="match status" value="2"/>
</dbReference>
<dbReference type="InterPro" id="IPR010614">
    <property type="entry name" value="RAD3-like_helicase_DEAD"/>
</dbReference>
<feature type="domain" description="Helicase ATP-binding" evidence="26">
    <location>
        <begin position="7"/>
        <end position="285"/>
    </location>
</feature>
<evidence type="ECO:0000256" key="23">
    <source>
        <dbReference type="ARBA" id="ARBA00081188"/>
    </source>
</evidence>
<dbReference type="InterPro" id="IPR006555">
    <property type="entry name" value="ATP-dep_Helicase_C"/>
</dbReference>
<evidence type="ECO:0000256" key="9">
    <source>
        <dbReference type="ARBA" id="ARBA00022801"/>
    </source>
</evidence>
<keyword evidence="17" id="KW-0539">Nucleus</keyword>
<dbReference type="GO" id="GO:0043139">
    <property type="term" value="F:5'-3' DNA helicase activity"/>
    <property type="evidence" value="ECO:0007669"/>
    <property type="project" value="UniProtKB-EC"/>
</dbReference>
<evidence type="ECO:0000256" key="7">
    <source>
        <dbReference type="ARBA" id="ARBA00022741"/>
    </source>
</evidence>
<evidence type="ECO:0000256" key="18">
    <source>
        <dbReference type="ARBA" id="ARBA00044969"/>
    </source>
</evidence>
<evidence type="ECO:0000256" key="15">
    <source>
        <dbReference type="ARBA" id="ARBA00023204"/>
    </source>
</evidence>
<comment type="subcellular location">
    <subcellularLocation>
        <location evidence="2">Nucleus</location>
    </subcellularLocation>
</comment>
<dbReference type="GO" id="GO:0006289">
    <property type="term" value="P:nucleotide-excision repair"/>
    <property type="evidence" value="ECO:0007669"/>
    <property type="project" value="InterPro"/>
</dbReference>
<dbReference type="InterPro" id="IPR014013">
    <property type="entry name" value="Helic_SF1/SF2_ATP-bd_DinG/Rad3"/>
</dbReference>
<dbReference type="InterPro" id="IPR010643">
    <property type="entry name" value="HBB"/>
</dbReference>
<keyword evidence="14" id="KW-0238">DNA-binding</keyword>
<evidence type="ECO:0000256" key="11">
    <source>
        <dbReference type="ARBA" id="ARBA00022840"/>
    </source>
</evidence>
<dbReference type="GO" id="GO:0005634">
    <property type="term" value="C:nucleus"/>
    <property type="evidence" value="ECO:0007669"/>
    <property type="project" value="UniProtKB-SubCell"/>
</dbReference>
<evidence type="ECO:0000256" key="13">
    <source>
        <dbReference type="ARBA" id="ARBA00023014"/>
    </source>
</evidence>
<dbReference type="SMART" id="SM00488">
    <property type="entry name" value="DEXDc2"/>
    <property type="match status" value="1"/>
</dbReference>
<dbReference type="PRINTS" id="PR00852">
    <property type="entry name" value="XRODRMPGMNTD"/>
</dbReference>
<dbReference type="SUPFAM" id="SSF52540">
    <property type="entry name" value="P-loop containing nucleoside triphosphate hydrolases"/>
    <property type="match status" value="1"/>
</dbReference>
<dbReference type="AlphaFoldDB" id="A0AAV7KI02"/>
<dbReference type="Pfam" id="PF13307">
    <property type="entry name" value="Helicase_C_2"/>
    <property type="match status" value="1"/>
</dbReference>
<keyword evidence="28" id="KW-1185">Reference proteome</keyword>
<keyword evidence="15" id="KW-0234">DNA repair</keyword>
<proteinExistence type="inferred from homology"/>
<dbReference type="GO" id="GO:0051539">
    <property type="term" value="F:4 iron, 4 sulfur cluster binding"/>
    <property type="evidence" value="ECO:0007669"/>
    <property type="project" value="UniProtKB-KW"/>
</dbReference>
<dbReference type="GO" id="GO:0016818">
    <property type="term" value="F:hydrolase activity, acting on acid anhydrides, in phosphorus-containing anhydrides"/>
    <property type="evidence" value="ECO:0007669"/>
    <property type="project" value="InterPro"/>
</dbReference>
<evidence type="ECO:0000259" key="26">
    <source>
        <dbReference type="PROSITE" id="PS51193"/>
    </source>
</evidence>
<dbReference type="GO" id="GO:0005524">
    <property type="term" value="F:ATP binding"/>
    <property type="evidence" value="ECO:0007669"/>
    <property type="project" value="UniProtKB-KW"/>
</dbReference>
<evidence type="ECO:0000256" key="6">
    <source>
        <dbReference type="ARBA" id="ARBA00022723"/>
    </source>
</evidence>
<reference evidence="27 28" key="1">
    <citation type="journal article" date="2023" name="BMC Biol.">
        <title>The compact genome of the sponge Oopsacas minuta (Hexactinellida) is lacking key metazoan core genes.</title>
        <authorList>
            <person name="Santini S."/>
            <person name="Schenkelaars Q."/>
            <person name="Jourda C."/>
            <person name="Duchesne M."/>
            <person name="Belahbib H."/>
            <person name="Rocher C."/>
            <person name="Selva M."/>
            <person name="Riesgo A."/>
            <person name="Vervoort M."/>
            <person name="Leys S.P."/>
            <person name="Kodjabachian L."/>
            <person name="Le Bivic A."/>
            <person name="Borchiellini C."/>
            <person name="Claverie J.M."/>
            <person name="Renard E."/>
        </authorList>
    </citation>
    <scope>NUCLEOTIDE SEQUENCE [LARGE SCALE GENOMIC DNA]</scope>
    <source>
        <strain evidence="27">SPO-2</strain>
    </source>
</reference>
<dbReference type="SMART" id="SM00491">
    <property type="entry name" value="HELICc2"/>
    <property type="match status" value="1"/>
</dbReference>
<dbReference type="PROSITE" id="PS51193">
    <property type="entry name" value="HELICASE_ATP_BIND_2"/>
    <property type="match status" value="1"/>
</dbReference>
<comment type="catalytic activity">
    <reaction evidence="19">
        <text>ATP + H2O = ADP + phosphate + H(+)</text>
        <dbReference type="Rhea" id="RHEA:13065"/>
        <dbReference type="ChEBI" id="CHEBI:15377"/>
        <dbReference type="ChEBI" id="CHEBI:15378"/>
        <dbReference type="ChEBI" id="CHEBI:30616"/>
        <dbReference type="ChEBI" id="CHEBI:43474"/>
        <dbReference type="ChEBI" id="CHEBI:456216"/>
        <dbReference type="EC" id="5.6.2.3"/>
    </reaction>
</comment>
<dbReference type="Proteomes" id="UP001165289">
    <property type="component" value="Unassembled WGS sequence"/>
</dbReference>
<evidence type="ECO:0000256" key="21">
    <source>
        <dbReference type="ARBA" id="ARBA00079246"/>
    </source>
</evidence>
<keyword evidence="8" id="KW-0227">DNA damage</keyword>
<keyword evidence="10 27" id="KW-0347">Helicase</keyword>
<dbReference type="FunFam" id="3.40.50.300:FF:000381">
    <property type="entry name" value="TFIIH basal transcription factor complex helicase subunit"/>
    <property type="match status" value="1"/>
</dbReference>
<dbReference type="GO" id="GO:0045951">
    <property type="term" value="P:positive regulation of mitotic recombination"/>
    <property type="evidence" value="ECO:0007669"/>
    <property type="project" value="TreeGrafter"/>
</dbReference>
<evidence type="ECO:0000256" key="8">
    <source>
        <dbReference type="ARBA" id="ARBA00022763"/>
    </source>
</evidence>
<evidence type="ECO:0000256" key="17">
    <source>
        <dbReference type="ARBA" id="ARBA00023242"/>
    </source>
</evidence>
<evidence type="ECO:0000256" key="16">
    <source>
        <dbReference type="ARBA" id="ARBA00023235"/>
    </source>
</evidence>
<dbReference type="GO" id="GO:0046872">
    <property type="term" value="F:metal ion binding"/>
    <property type="evidence" value="ECO:0007669"/>
    <property type="project" value="UniProtKB-KW"/>
</dbReference>
<evidence type="ECO:0000256" key="25">
    <source>
        <dbReference type="SAM" id="Coils"/>
    </source>
</evidence>
<dbReference type="EMBL" id="JAKMXF010000022">
    <property type="protein sequence ID" value="KAI6661002.1"/>
    <property type="molecule type" value="Genomic_DNA"/>
</dbReference>
<keyword evidence="5" id="KW-0004">4Fe-4S</keyword>
<evidence type="ECO:0000256" key="22">
    <source>
        <dbReference type="ARBA" id="ARBA00081072"/>
    </source>
</evidence>
<evidence type="ECO:0000256" key="2">
    <source>
        <dbReference type="ARBA" id="ARBA00004123"/>
    </source>
</evidence>
<comment type="similarity">
    <text evidence="3">Belongs to the helicase family. RAD3/XPD subfamily.</text>
</comment>
<dbReference type="NCBIfam" id="TIGR00604">
    <property type="entry name" value="rad3"/>
    <property type="match status" value="1"/>
</dbReference>
<evidence type="ECO:0000256" key="12">
    <source>
        <dbReference type="ARBA" id="ARBA00023004"/>
    </source>
</evidence>
<keyword evidence="12" id="KW-0408">Iron</keyword>
<dbReference type="FunFam" id="3.40.50.300:FF:000128">
    <property type="entry name" value="Putative DNA repair helicase RAD3"/>
    <property type="match status" value="1"/>
</dbReference>
<evidence type="ECO:0000256" key="10">
    <source>
        <dbReference type="ARBA" id="ARBA00022806"/>
    </source>
</evidence>
<dbReference type="InterPro" id="IPR045028">
    <property type="entry name" value="DinG/Rad3-like"/>
</dbReference>
<evidence type="ECO:0000313" key="27">
    <source>
        <dbReference type="EMBL" id="KAI6661002.1"/>
    </source>
</evidence>
<keyword evidence="11" id="KW-0067">ATP-binding</keyword>